<gene>
    <name evidence="2" type="ORF">GCM10011340_01040</name>
</gene>
<dbReference type="SUPFAM" id="SSF53335">
    <property type="entry name" value="S-adenosyl-L-methionine-dependent methyltransferases"/>
    <property type="match status" value="1"/>
</dbReference>
<dbReference type="InterPro" id="IPR029063">
    <property type="entry name" value="SAM-dependent_MTases_sf"/>
</dbReference>
<dbReference type="PANTHER" id="PTHR43861">
    <property type="entry name" value="TRANS-ACONITATE 2-METHYLTRANSFERASE-RELATED"/>
    <property type="match status" value="1"/>
</dbReference>
<dbReference type="CDD" id="cd02440">
    <property type="entry name" value="AdoMet_MTases"/>
    <property type="match status" value="1"/>
</dbReference>
<protein>
    <recommendedName>
        <fullName evidence="1">Methyltransferase type 12 domain-containing protein</fullName>
    </recommendedName>
</protein>
<dbReference type="EMBL" id="BNAG01000001">
    <property type="protein sequence ID" value="GHE50837.1"/>
    <property type="molecule type" value="Genomic_DNA"/>
</dbReference>
<evidence type="ECO:0000313" key="3">
    <source>
        <dbReference type="Proteomes" id="UP000658258"/>
    </source>
</evidence>
<reference evidence="3" key="1">
    <citation type="journal article" date="2019" name="Int. J. Syst. Evol. Microbiol.">
        <title>The Global Catalogue of Microorganisms (GCM) 10K type strain sequencing project: providing services to taxonomists for standard genome sequencing and annotation.</title>
        <authorList>
            <consortium name="The Broad Institute Genomics Platform"/>
            <consortium name="The Broad Institute Genome Sequencing Center for Infectious Disease"/>
            <person name="Wu L."/>
            <person name="Ma J."/>
        </authorList>
    </citation>
    <scope>NUCLEOTIDE SEQUENCE [LARGE SCALE GENOMIC DNA]</scope>
    <source>
        <strain evidence="3">CGMCC 1.15111</strain>
    </source>
</reference>
<evidence type="ECO:0000259" key="1">
    <source>
        <dbReference type="Pfam" id="PF08242"/>
    </source>
</evidence>
<dbReference type="Pfam" id="PF08242">
    <property type="entry name" value="Methyltransf_12"/>
    <property type="match status" value="1"/>
</dbReference>
<name>A0ABQ3I3C7_9BACT</name>
<dbReference type="InterPro" id="IPR013217">
    <property type="entry name" value="Methyltransf_12"/>
</dbReference>
<comment type="caution">
    <text evidence="2">The sequence shown here is derived from an EMBL/GenBank/DDBJ whole genome shotgun (WGS) entry which is preliminary data.</text>
</comment>
<dbReference type="RefSeq" id="WP_189628234.1">
    <property type="nucleotide sequence ID" value="NZ_BNAG01000001.1"/>
</dbReference>
<evidence type="ECO:0000313" key="2">
    <source>
        <dbReference type="EMBL" id="GHE50837.1"/>
    </source>
</evidence>
<feature type="domain" description="Methyltransferase type 12" evidence="1">
    <location>
        <begin position="46"/>
        <end position="141"/>
    </location>
</feature>
<accession>A0ABQ3I3C7</accession>
<organism evidence="2 3">
    <name type="scientific">Roseivirga thermotolerans</name>
    <dbReference type="NCBI Taxonomy" id="1758176"/>
    <lineage>
        <taxon>Bacteria</taxon>
        <taxon>Pseudomonadati</taxon>
        <taxon>Bacteroidota</taxon>
        <taxon>Cytophagia</taxon>
        <taxon>Cytophagales</taxon>
        <taxon>Roseivirgaceae</taxon>
        <taxon>Roseivirga</taxon>
    </lineage>
</organism>
<proteinExistence type="predicted"/>
<sequence length="223" mass="25206">MSAVELFEKQRAAGYNRFVETWIPNYRYFLNLLPKLLLPLKEQKLLVVGCGTGNEIEPLVSVHKNWDITGIDPSPEMIDQARQKLQPYSNVKLIEGVVQNLKDSERYGASTLLLVLHFLKDDGSKLELLQQIAQRLTPGAPLILLDITGDSQQIEGNLNVLRAMIPEDVTTEEIEQRINRIANELHHVSEPRLSELLVQAGFTSPLRFFQSAIYMGWLTTKAG</sequence>
<dbReference type="Proteomes" id="UP000658258">
    <property type="component" value="Unassembled WGS sequence"/>
</dbReference>
<dbReference type="Gene3D" id="3.40.50.150">
    <property type="entry name" value="Vaccinia Virus protein VP39"/>
    <property type="match status" value="1"/>
</dbReference>
<keyword evidence="3" id="KW-1185">Reference proteome</keyword>